<dbReference type="PANTHER" id="PTHR43793">
    <property type="entry name" value="FAD SYNTHASE"/>
    <property type="match status" value="1"/>
</dbReference>
<evidence type="ECO:0000259" key="8">
    <source>
        <dbReference type="Pfam" id="PF01467"/>
    </source>
</evidence>
<dbReference type="Proteomes" id="UP000537126">
    <property type="component" value="Unassembled WGS sequence"/>
</dbReference>
<dbReference type="InterPro" id="IPR050385">
    <property type="entry name" value="Archaeal_FAD_synthase"/>
</dbReference>
<dbReference type="GO" id="GO:0005975">
    <property type="term" value="P:carbohydrate metabolic process"/>
    <property type="evidence" value="ECO:0007669"/>
    <property type="project" value="InterPro"/>
</dbReference>
<dbReference type="GO" id="GO:0005524">
    <property type="term" value="F:ATP binding"/>
    <property type="evidence" value="ECO:0007669"/>
    <property type="project" value="UniProtKB-KW"/>
</dbReference>
<organism evidence="9 10">
    <name type="scientific">Thermonema lapsum</name>
    <dbReference type="NCBI Taxonomy" id="28195"/>
    <lineage>
        <taxon>Bacteria</taxon>
        <taxon>Pseudomonadati</taxon>
        <taxon>Bacteroidota</taxon>
        <taxon>Cytophagia</taxon>
        <taxon>Cytophagales</taxon>
        <taxon>Thermonemataceae</taxon>
        <taxon>Thermonema</taxon>
    </lineage>
</organism>
<keyword evidence="10" id="KW-1185">Reference proteome</keyword>
<evidence type="ECO:0000256" key="1">
    <source>
        <dbReference type="ARBA" id="ARBA00012519"/>
    </source>
</evidence>
<reference evidence="9 10" key="1">
    <citation type="submission" date="2020-03" db="EMBL/GenBank/DDBJ databases">
        <title>Genomic Encyclopedia of Type Strains, Phase IV (KMG-IV): sequencing the most valuable type-strain genomes for metagenomic binning, comparative biology and taxonomic classification.</title>
        <authorList>
            <person name="Goeker M."/>
        </authorList>
    </citation>
    <scope>NUCLEOTIDE SEQUENCE [LARGE SCALE GENOMIC DNA]</scope>
    <source>
        <strain evidence="9 10">DSM 5718</strain>
    </source>
</reference>
<keyword evidence="6" id="KW-0119">Carbohydrate metabolism</keyword>
<feature type="domain" description="Cytidyltransferase-like" evidence="8">
    <location>
        <begin position="30"/>
        <end position="125"/>
    </location>
</feature>
<keyword evidence="9" id="KW-0418">Kinase</keyword>
<accession>A0A846MMA4</accession>
<dbReference type="AlphaFoldDB" id="A0A846MMA4"/>
<protein>
    <recommendedName>
        <fullName evidence="1">D-glycero-beta-D-manno-heptose 1-phosphate adenylyltransferase</fullName>
        <ecNumber evidence="1">2.7.7.70</ecNumber>
    </recommendedName>
</protein>
<dbReference type="NCBIfam" id="TIGR00125">
    <property type="entry name" value="cyt_tran_rel"/>
    <property type="match status" value="1"/>
</dbReference>
<dbReference type="Gene3D" id="3.40.50.620">
    <property type="entry name" value="HUPs"/>
    <property type="match status" value="1"/>
</dbReference>
<dbReference type="GO" id="GO:0016301">
    <property type="term" value="F:kinase activity"/>
    <property type="evidence" value="ECO:0007669"/>
    <property type="project" value="UniProtKB-KW"/>
</dbReference>
<gene>
    <name evidence="9" type="ORF">FHS56_000048</name>
</gene>
<dbReference type="NCBIfam" id="TIGR02199">
    <property type="entry name" value="rfaE_dom_II"/>
    <property type="match status" value="1"/>
</dbReference>
<evidence type="ECO:0000256" key="2">
    <source>
        <dbReference type="ARBA" id="ARBA00022679"/>
    </source>
</evidence>
<dbReference type="GO" id="GO:0016779">
    <property type="term" value="F:nucleotidyltransferase activity"/>
    <property type="evidence" value="ECO:0007669"/>
    <property type="project" value="UniProtKB-KW"/>
</dbReference>
<comment type="catalytic activity">
    <reaction evidence="7">
        <text>D-glycero-beta-D-manno-heptose 1-phosphate + ATP + H(+) = ADP-D-glycero-beta-D-manno-heptose + diphosphate</text>
        <dbReference type="Rhea" id="RHEA:27465"/>
        <dbReference type="ChEBI" id="CHEBI:15378"/>
        <dbReference type="ChEBI" id="CHEBI:30616"/>
        <dbReference type="ChEBI" id="CHEBI:33019"/>
        <dbReference type="ChEBI" id="CHEBI:59967"/>
        <dbReference type="ChEBI" id="CHEBI:61593"/>
        <dbReference type="EC" id="2.7.7.70"/>
    </reaction>
</comment>
<evidence type="ECO:0000256" key="6">
    <source>
        <dbReference type="ARBA" id="ARBA00023277"/>
    </source>
</evidence>
<sequence length="166" mass="18254">MDTTLKIVDDWQQAKECCQRWQQAGETVVFTNGCFDILHAGHVTYLEQARSLGNRLVIGLNTDASVRRLKGARRPIVPQAARARLLAALQAVDMVVCFDEDTPLALIQTLCPDILVKGGDYTEATIVGADFVKGNGGRVEVIPFLNGFSTSNIIEKIVKLHCQNQE</sequence>
<evidence type="ECO:0000256" key="7">
    <source>
        <dbReference type="ARBA" id="ARBA00047428"/>
    </source>
</evidence>
<dbReference type="EC" id="2.7.7.70" evidence="1"/>
<evidence type="ECO:0000313" key="10">
    <source>
        <dbReference type="Proteomes" id="UP000537126"/>
    </source>
</evidence>
<dbReference type="InterPro" id="IPR011914">
    <property type="entry name" value="RfaE_dom_II"/>
</dbReference>
<evidence type="ECO:0000313" key="9">
    <source>
        <dbReference type="EMBL" id="NIK72562.1"/>
    </source>
</evidence>
<keyword evidence="4" id="KW-0547">Nucleotide-binding</keyword>
<keyword evidence="5" id="KW-0067">ATP-binding</keyword>
<evidence type="ECO:0000256" key="3">
    <source>
        <dbReference type="ARBA" id="ARBA00022695"/>
    </source>
</evidence>
<proteinExistence type="predicted"/>
<name>A0A846MMA4_9BACT</name>
<dbReference type="Pfam" id="PF01467">
    <property type="entry name" value="CTP_transf_like"/>
    <property type="match status" value="1"/>
</dbReference>
<dbReference type="RefSeq" id="WP_166917887.1">
    <property type="nucleotide sequence ID" value="NZ_JAASRN010000001.1"/>
</dbReference>
<dbReference type="InterPro" id="IPR004821">
    <property type="entry name" value="Cyt_trans-like"/>
</dbReference>
<dbReference type="InterPro" id="IPR014729">
    <property type="entry name" value="Rossmann-like_a/b/a_fold"/>
</dbReference>
<keyword evidence="3 9" id="KW-0548">Nucleotidyltransferase</keyword>
<dbReference type="EMBL" id="JAASRN010000001">
    <property type="protein sequence ID" value="NIK72562.1"/>
    <property type="molecule type" value="Genomic_DNA"/>
</dbReference>
<keyword evidence="2 9" id="KW-0808">Transferase</keyword>
<dbReference type="SUPFAM" id="SSF52374">
    <property type="entry name" value="Nucleotidylyl transferase"/>
    <property type="match status" value="1"/>
</dbReference>
<dbReference type="GO" id="GO:0016773">
    <property type="term" value="F:phosphotransferase activity, alcohol group as acceptor"/>
    <property type="evidence" value="ECO:0007669"/>
    <property type="project" value="InterPro"/>
</dbReference>
<evidence type="ECO:0000256" key="5">
    <source>
        <dbReference type="ARBA" id="ARBA00022840"/>
    </source>
</evidence>
<evidence type="ECO:0000256" key="4">
    <source>
        <dbReference type="ARBA" id="ARBA00022741"/>
    </source>
</evidence>
<dbReference type="PANTHER" id="PTHR43793:SF2">
    <property type="entry name" value="BIFUNCTIONAL PROTEIN HLDE"/>
    <property type="match status" value="1"/>
</dbReference>
<comment type="caution">
    <text evidence="9">The sequence shown here is derived from an EMBL/GenBank/DDBJ whole genome shotgun (WGS) entry which is preliminary data.</text>
</comment>